<sequence>MEVFILSPEILKIANEFGVWIIAALVVSVVAIQAILYTRLAYSTAEKLGMKKEKCNIAFRTGLVTAIGPVIAIFIVMVGMMSVIGGPMSWLRLSIIGAAPTELTAARVGAEALGVEFGSKNYNLLALATSWWTMAVNGIGWLLLVGLFSHKLESLREKIGGGDPRWLGLLSGAAMLGVFGYLNSADVVQGGGKLIAVVAGALSMVVMVKVTQKYPKLKEFSLGIAMLVGMFSAIIFS</sequence>
<dbReference type="OrthoDB" id="86868at2"/>
<dbReference type="EMBL" id="CP045798">
    <property type="protein sequence ID" value="QNB47975.1"/>
    <property type="molecule type" value="Genomic_DNA"/>
</dbReference>
<dbReference type="InterPro" id="IPR032479">
    <property type="entry name" value="DUF5058"/>
</dbReference>
<feature type="transmembrane region" description="Helical" evidence="1">
    <location>
        <begin position="20"/>
        <end position="42"/>
    </location>
</feature>
<feature type="transmembrane region" description="Helical" evidence="1">
    <location>
        <begin position="124"/>
        <end position="145"/>
    </location>
</feature>
<keyword evidence="1" id="KW-0812">Transmembrane</keyword>
<accession>A0A7G6E7C1</accession>
<feature type="transmembrane region" description="Helical" evidence="1">
    <location>
        <begin position="63"/>
        <end position="84"/>
    </location>
</feature>
<evidence type="ECO:0000256" key="1">
    <source>
        <dbReference type="SAM" id="Phobius"/>
    </source>
</evidence>
<organism evidence="2 3">
    <name type="scientific">Thermanaerosceptrum fracticalcis</name>
    <dbReference type="NCBI Taxonomy" id="1712410"/>
    <lineage>
        <taxon>Bacteria</taxon>
        <taxon>Bacillati</taxon>
        <taxon>Bacillota</taxon>
        <taxon>Clostridia</taxon>
        <taxon>Eubacteriales</taxon>
        <taxon>Peptococcaceae</taxon>
        <taxon>Thermanaerosceptrum</taxon>
    </lineage>
</organism>
<keyword evidence="3" id="KW-1185">Reference proteome</keyword>
<feature type="transmembrane region" description="Helical" evidence="1">
    <location>
        <begin position="190"/>
        <end position="208"/>
    </location>
</feature>
<dbReference type="Pfam" id="PF16481">
    <property type="entry name" value="DUF5058"/>
    <property type="match status" value="1"/>
</dbReference>
<gene>
    <name evidence="2" type="ORF">BR63_17940</name>
</gene>
<protein>
    <submittedName>
        <fullName evidence="2">DUF5058 family protein</fullName>
    </submittedName>
</protein>
<dbReference type="AlphaFoldDB" id="A0A7G6E7C1"/>
<keyword evidence="1" id="KW-1133">Transmembrane helix</keyword>
<evidence type="ECO:0000313" key="2">
    <source>
        <dbReference type="EMBL" id="QNB47975.1"/>
    </source>
</evidence>
<feature type="transmembrane region" description="Helical" evidence="1">
    <location>
        <begin position="166"/>
        <end position="184"/>
    </location>
</feature>
<dbReference type="Proteomes" id="UP000515847">
    <property type="component" value="Chromosome"/>
</dbReference>
<dbReference type="KEGG" id="tfr:BR63_17940"/>
<reference evidence="2 3" key="1">
    <citation type="journal article" date="2019" name="Front. Microbiol.">
        <title>Thermoanaerosceptrum fracticalcis gen. nov. sp. nov., a Novel Fumarate-Fermenting Microorganism From a Deep Fractured Carbonate Aquifer of the US Great Basin.</title>
        <authorList>
            <person name="Hamilton-Brehm S.D."/>
            <person name="Stewart L.E."/>
            <person name="Zavarin M."/>
            <person name="Caldwell M."/>
            <person name="Lawson P.A."/>
            <person name="Onstott T.C."/>
            <person name="Grzymski J."/>
            <person name="Neveux I."/>
            <person name="Lollar B.S."/>
            <person name="Russell C.E."/>
            <person name="Moser D.P."/>
        </authorList>
    </citation>
    <scope>NUCLEOTIDE SEQUENCE [LARGE SCALE GENOMIC DNA]</scope>
    <source>
        <strain evidence="2 3">DRI-13</strain>
    </source>
</reference>
<evidence type="ECO:0000313" key="3">
    <source>
        <dbReference type="Proteomes" id="UP000515847"/>
    </source>
</evidence>
<feature type="transmembrane region" description="Helical" evidence="1">
    <location>
        <begin position="220"/>
        <end position="236"/>
    </location>
</feature>
<keyword evidence="1" id="KW-0472">Membrane</keyword>
<proteinExistence type="predicted"/>
<name>A0A7G6E7C1_THEFR</name>